<keyword evidence="2" id="KW-0560">Oxidoreductase</keyword>
<reference evidence="5" key="2">
    <citation type="submission" date="2023-07" db="EMBL/GenBank/DDBJ databases">
        <authorList>
            <person name="Sun H."/>
        </authorList>
    </citation>
    <scope>NUCLEOTIDE SEQUENCE</scope>
    <source>
        <strain evidence="5">05753</strain>
    </source>
</reference>
<dbReference type="Gene3D" id="3.40.109.10">
    <property type="entry name" value="NADH Oxidase"/>
    <property type="match status" value="1"/>
</dbReference>
<comment type="caution">
    <text evidence="5">The sequence shown here is derived from an EMBL/GenBank/DDBJ whole genome shotgun (WGS) entry which is preliminary data.</text>
</comment>
<keyword evidence="6" id="KW-1185">Reference proteome</keyword>
<comment type="similarity">
    <text evidence="1">Belongs to the nitroreductase family.</text>
</comment>
<dbReference type="PANTHER" id="PTHR43673:SF10">
    <property type="entry name" value="NADH DEHYDROGENASE_NAD(P)H NITROREDUCTASE XCC3605-RELATED"/>
    <property type="match status" value="1"/>
</dbReference>
<sequence length="198" mass="21273">MTAENTRKADHPVSEFFVERWSPRAFASDTISEAQLHAILEAARWAPSAYNAQPWRFIYALRGDAAWSSILGAIMPFNQAWAQNAAAIIVIASDTKLVPPGKSERVDNGTHAFDAGAAWGYLALQAHINGWATHAMAGFDKEAMAKAVNLPAEFALHAVVALGKQGDVASLPEQLQSREVPSPRRAVAESAVHGGFKG</sequence>
<dbReference type="Proteomes" id="UP001169006">
    <property type="component" value="Unassembled WGS sequence"/>
</dbReference>
<evidence type="ECO:0000256" key="1">
    <source>
        <dbReference type="ARBA" id="ARBA00007118"/>
    </source>
</evidence>
<dbReference type="InterPro" id="IPR000415">
    <property type="entry name" value="Nitroreductase-like"/>
</dbReference>
<evidence type="ECO:0000256" key="2">
    <source>
        <dbReference type="ARBA" id="ARBA00023002"/>
    </source>
</evidence>
<proteinExistence type="inferred from homology"/>
<feature type="domain" description="Nitroreductase" evidence="4">
    <location>
        <begin position="19"/>
        <end position="164"/>
    </location>
</feature>
<dbReference type="SUPFAM" id="SSF55469">
    <property type="entry name" value="FMN-dependent nitroreductase-like"/>
    <property type="match status" value="1"/>
</dbReference>
<reference evidence="5" key="1">
    <citation type="journal article" date="2015" name="Int. J. Syst. Evol. Microbiol.">
        <title>Rhizobium oryzicola sp. nov., potential plant-growth-promoting endophytic bacteria isolated from rice roots.</title>
        <authorList>
            <person name="Zhang X.X."/>
            <person name="Gao J.S."/>
            <person name="Cao Y.H."/>
            <person name="Sheirdil R.A."/>
            <person name="Wang X.C."/>
            <person name="Zhang L."/>
        </authorList>
    </citation>
    <scope>NUCLEOTIDE SEQUENCE</scope>
    <source>
        <strain evidence="5">05753</strain>
    </source>
</reference>
<protein>
    <submittedName>
        <fullName evidence="5">Nitroreductase family protein</fullName>
    </submittedName>
</protein>
<dbReference type="EMBL" id="JAUKWQ010000001">
    <property type="protein sequence ID" value="MDO1581705.1"/>
    <property type="molecule type" value="Genomic_DNA"/>
</dbReference>
<name>A0ABT8STW1_9HYPH</name>
<organism evidence="5 6">
    <name type="scientific">Rhizobium oryzicola</name>
    <dbReference type="NCBI Taxonomy" id="1232668"/>
    <lineage>
        <taxon>Bacteria</taxon>
        <taxon>Pseudomonadati</taxon>
        <taxon>Pseudomonadota</taxon>
        <taxon>Alphaproteobacteria</taxon>
        <taxon>Hyphomicrobiales</taxon>
        <taxon>Rhizobiaceae</taxon>
        <taxon>Rhizobium/Agrobacterium group</taxon>
        <taxon>Rhizobium</taxon>
    </lineage>
</organism>
<dbReference type="Pfam" id="PF00881">
    <property type="entry name" value="Nitroreductase"/>
    <property type="match status" value="1"/>
</dbReference>
<accession>A0ABT8STW1</accession>
<dbReference type="InterPro" id="IPR029479">
    <property type="entry name" value="Nitroreductase"/>
</dbReference>
<evidence type="ECO:0000259" key="4">
    <source>
        <dbReference type="Pfam" id="PF00881"/>
    </source>
</evidence>
<evidence type="ECO:0000313" key="6">
    <source>
        <dbReference type="Proteomes" id="UP001169006"/>
    </source>
</evidence>
<evidence type="ECO:0000256" key="3">
    <source>
        <dbReference type="SAM" id="MobiDB-lite"/>
    </source>
</evidence>
<feature type="region of interest" description="Disordered" evidence="3">
    <location>
        <begin position="175"/>
        <end position="198"/>
    </location>
</feature>
<dbReference type="CDD" id="cd02138">
    <property type="entry name" value="TdsD-like"/>
    <property type="match status" value="1"/>
</dbReference>
<gene>
    <name evidence="5" type="ORF">Q2T52_06295</name>
</gene>
<dbReference type="PANTHER" id="PTHR43673">
    <property type="entry name" value="NAD(P)H NITROREDUCTASE YDGI-RELATED"/>
    <property type="match status" value="1"/>
</dbReference>
<evidence type="ECO:0000313" key="5">
    <source>
        <dbReference type="EMBL" id="MDO1581705.1"/>
    </source>
</evidence>
<dbReference type="RefSeq" id="WP_302075795.1">
    <property type="nucleotide sequence ID" value="NZ_JAUKWQ010000001.1"/>
</dbReference>